<feature type="transmembrane region" description="Helical" evidence="3">
    <location>
        <begin position="145"/>
        <end position="165"/>
    </location>
</feature>
<sequence>MTFGIGVFQAYFEKEVFYGVPNAQFQLSFAGTLIDVMVSSAGPLFQIIQSRFGVRTIIAIGALMMVLGLELAGFTTQIWHLYLTQGLLFGIGAAFLYVTSLSVPSQWFYRRRGLSFGIVTSGSGVGGVVLPFIITDLTNRVGFAWTYRILGLMYLGMNTIAFFLVKEKYPQNKKIKVAEDGEEQPAVSPPTLREIFDFSIFKDSTFLLWMVASVIATLNFFTPFFFLPSYALYNGLTTTDGTAFSAVLSGASCIGRIGIGFVGDRIGRINTLIICSIISGATVLGIWMIAYDYNTIMAFAIIYGLFSSAYYTLVSPITATIVGIQRYPTALSTMLLSNAISSLGPTIASGIQNNISAPPYLIYKVYTGATYLLGSLLLLGLKIKMTRRAFTKI</sequence>
<protein>
    <submittedName>
        <fullName evidence="5">Major facilitator superfamily domain-containing protein</fullName>
    </submittedName>
</protein>
<feature type="transmembrane region" description="Helical" evidence="3">
    <location>
        <begin position="329"/>
        <end position="348"/>
    </location>
</feature>
<dbReference type="SUPFAM" id="SSF103473">
    <property type="entry name" value="MFS general substrate transporter"/>
    <property type="match status" value="1"/>
</dbReference>
<dbReference type="GO" id="GO:0016020">
    <property type="term" value="C:membrane"/>
    <property type="evidence" value="ECO:0007669"/>
    <property type="project" value="UniProtKB-SubCell"/>
</dbReference>
<dbReference type="GO" id="GO:0022857">
    <property type="term" value="F:transmembrane transporter activity"/>
    <property type="evidence" value="ECO:0007669"/>
    <property type="project" value="InterPro"/>
</dbReference>
<dbReference type="PROSITE" id="PS50850">
    <property type="entry name" value="MFS"/>
    <property type="match status" value="1"/>
</dbReference>
<reference evidence="5" key="1">
    <citation type="journal article" date="2022" name="IScience">
        <title>Evolution of zygomycete secretomes and the origins of terrestrial fungal ecologies.</title>
        <authorList>
            <person name="Chang Y."/>
            <person name="Wang Y."/>
            <person name="Mondo S."/>
            <person name="Ahrendt S."/>
            <person name="Andreopoulos W."/>
            <person name="Barry K."/>
            <person name="Beard J."/>
            <person name="Benny G.L."/>
            <person name="Blankenship S."/>
            <person name="Bonito G."/>
            <person name="Cuomo C."/>
            <person name="Desiro A."/>
            <person name="Gervers K.A."/>
            <person name="Hundley H."/>
            <person name="Kuo A."/>
            <person name="LaButti K."/>
            <person name="Lang B.F."/>
            <person name="Lipzen A."/>
            <person name="O'Donnell K."/>
            <person name="Pangilinan J."/>
            <person name="Reynolds N."/>
            <person name="Sandor L."/>
            <person name="Smith M.E."/>
            <person name="Tsang A."/>
            <person name="Grigoriev I.V."/>
            <person name="Stajich J.E."/>
            <person name="Spatafora J.W."/>
        </authorList>
    </citation>
    <scope>NUCLEOTIDE SEQUENCE</scope>
    <source>
        <strain evidence="5">RSA 2281</strain>
    </source>
</reference>
<evidence type="ECO:0000256" key="2">
    <source>
        <dbReference type="ARBA" id="ARBA00006727"/>
    </source>
</evidence>
<feature type="transmembrane region" description="Helical" evidence="3">
    <location>
        <begin position="269"/>
        <end position="290"/>
    </location>
</feature>
<proteinExistence type="inferred from homology"/>
<dbReference type="Pfam" id="PF07690">
    <property type="entry name" value="MFS_1"/>
    <property type="match status" value="1"/>
</dbReference>
<dbReference type="Gene3D" id="1.20.1250.20">
    <property type="entry name" value="MFS general substrate transporter like domains"/>
    <property type="match status" value="2"/>
</dbReference>
<dbReference type="InterPro" id="IPR011701">
    <property type="entry name" value="MFS"/>
</dbReference>
<organism evidence="5 6">
    <name type="scientific">Phascolomyces articulosus</name>
    <dbReference type="NCBI Taxonomy" id="60185"/>
    <lineage>
        <taxon>Eukaryota</taxon>
        <taxon>Fungi</taxon>
        <taxon>Fungi incertae sedis</taxon>
        <taxon>Mucoromycota</taxon>
        <taxon>Mucoromycotina</taxon>
        <taxon>Mucoromycetes</taxon>
        <taxon>Mucorales</taxon>
        <taxon>Lichtheimiaceae</taxon>
        <taxon>Phascolomyces</taxon>
    </lineage>
</organism>
<comment type="subcellular location">
    <subcellularLocation>
        <location evidence="1">Membrane</location>
        <topology evidence="1">Multi-pass membrane protein</topology>
    </subcellularLocation>
</comment>
<dbReference type="PANTHER" id="PTHR11360:SF284">
    <property type="entry name" value="EG:103B4.3 PROTEIN-RELATED"/>
    <property type="match status" value="1"/>
</dbReference>
<feature type="transmembrane region" description="Helical" evidence="3">
    <location>
        <begin position="206"/>
        <end position="231"/>
    </location>
</feature>
<feature type="domain" description="Major facilitator superfamily (MFS) profile" evidence="4">
    <location>
        <begin position="1"/>
        <end position="392"/>
    </location>
</feature>
<keyword evidence="3" id="KW-1133">Transmembrane helix</keyword>
<dbReference type="InterPro" id="IPR036259">
    <property type="entry name" value="MFS_trans_sf"/>
</dbReference>
<dbReference type="InterPro" id="IPR020846">
    <property type="entry name" value="MFS_dom"/>
</dbReference>
<comment type="caution">
    <text evidence="5">The sequence shown here is derived from an EMBL/GenBank/DDBJ whole genome shotgun (WGS) entry which is preliminary data.</text>
</comment>
<feature type="transmembrane region" description="Helical" evidence="3">
    <location>
        <begin position="296"/>
        <end position="317"/>
    </location>
</feature>
<dbReference type="Proteomes" id="UP001209540">
    <property type="component" value="Unassembled WGS sequence"/>
</dbReference>
<evidence type="ECO:0000256" key="1">
    <source>
        <dbReference type="ARBA" id="ARBA00004141"/>
    </source>
</evidence>
<evidence type="ECO:0000313" key="5">
    <source>
        <dbReference type="EMBL" id="KAI9249255.1"/>
    </source>
</evidence>
<gene>
    <name evidence="5" type="ORF">BDA99DRAFT_445820</name>
</gene>
<reference evidence="5" key="2">
    <citation type="submission" date="2023-02" db="EMBL/GenBank/DDBJ databases">
        <authorList>
            <consortium name="DOE Joint Genome Institute"/>
            <person name="Mondo S.J."/>
            <person name="Chang Y."/>
            <person name="Wang Y."/>
            <person name="Ahrendt S."/>
            <person name="Andreopoulos W."/>
            <person name="Barry K."/>
            <person name="Beard J."/>
            <person name="Benny G.L."/>
            <person name="Blankenship S."/>
            <person name="Bonito G."/>
            <person name="Cuomo C."/>
            <person name="Desiro A."/>
            <person name="Gervers K.A."/>
            <person name="Hundley H."/>
            <person name="Kuo A."/>
            <person name="LaButti K."/>
            <person name="Lang B.F."/>
            <person name="Lipzen A."/>
            <person name="O'Donnell K."/>
            <person name="Pangilinan J."/>
            <person name="Reynolds N."/>
            <person name="Sandor L."/>
            <person name="Smith M.W."/>
            <person name="Tsang A."/>
            <person name="Grigoriev I.V."/>
            <person name="Stajich J.E."/>
            <person name="Spatafora J.W."/>
        </authorList>
    </citation>
    <scope>NUCLEOTIDE SEQUENCE</scope>
    <source>
        <strain evidence="5">RSA 2281</strain>
    </source>
</reference>
<evidence type="ECO:0000256" key="3">
    <source>
        <dbReference type="SAM" id="Phobius"/>
    </source>
</evidence>
<feature type="transmembrane region" description="Helical" evidence="3">
    <location>
        <begin position="52"/>
        <end position="73"/>
    </location>
</feature>
<evidence type="ECO:0000259" key="4">
    <source>
        <dbReference type="PROSITE" id="PS50850"/>
    </source>
</evidence>
<dbReference type="EMBL" id="JAIXMP010000036">
    <property type="protein sequence ID" value="KAI9249255.1"/>
    <property type="molecule type" value="Genomic_DNA"/>
</dbReference>
<keyword evidence="6" id="KW-1185">Reference proteome</keyword>
<feature type="transmembrane region" description="Helical" evidence="3">
    <location>
        <begin position="113"/>
        <end position="133"/>
    </location>
</feature>
<comment type="similarity">
    <text evidence="2">Belongs to the major facilitator superfamily. Monocarboxylate porter (TC 2.A.1.13) family.</text>
</comment>
<keyword evidence="3" id="KW-0472">Membrane</keyword>
<dbReference type="PANTHER" id="PTHR11360">
    <property type="entry name" value="MONOCARBOXYLATE TRANSPORTER"/>
    <property type="match status" value="1"/>
</dbReference>
<keyword evidence="3" id="KW-0812">Transmembrane</keyword>
<feature type="transmembrane region" description="Helical" evidence="3">
    <location>
        <begin position="25"/>
        <end position="45"/>
    </location>
</feature>
<evidence type="ECO:0000313" key="6">
    <source>
        <dbReference type="Proteomes" id="UP001209540"/>
    </source>
</evidence>
<name>A0AAD5K3K6_9FUNG</name>
<dbReference type="InterPro" id="IPR050327">
    <property type="entry name" value="Proton-linked_MCT"/>
</dbReference>
<feature type="transmembrane region" description="Helical" evidence="3">
    <location>
        <begin position="360"/>
        <end position="381"/>
    </location>
</feature>
<feature type="transmembrane region" description="Helical" evidence="3">
    <location>
        <begin position="243"/>
        <end position="262"/>
    </location>
</feature>
<feature type="transmembrane region" description="Helical" evidence="3">
    <location>
        <begin position="79"/>
        <end position="101"/>
    </location>
</feature>
<accession>A0AAD5K3K6</accession>
<dbReference type="AlphaFoldDB" id="A0AAD5K3K6"/>